<organism evidence="1 2">
    <name type="scientific">Prunus dulcis</name>
    <name type="common">Almond</name>
    <name type="synonym">Amygdalus dulcis</name>
    <dbReference type="NCBI Taxonomy" id="3755"/>
    <lineage>
        <taxon>Eukaryota</taxon>
        <taxon>Viridiplantae</taxon>
        <taxon>Streptophyta</taxon>
        <taxon>Embryophyta</taxon>
        <taxon>Tracheophyta</taxon>
        <taxon>Spermatophyta</taxon>
        <taxon>Magnoliopsida</taxon>
        <taxon>eudicotyledons</taxon>
        <taxon>Gunneridae</taxon>
        <taxon>Pentapetalae</taxon>
        <taxon>rosids</taxon>
        <taxon>fabids</taxon>
        <taxon>Rosales</taxon>
        <taxon>Rosaceae</taxon>
        <taxon>Amygdaloideae</taxon>
        <taxon>Amygdaleae</taxon>
        <taxon>Prunus</taxon>
    </lineage>
</organism>
<evidence type="ECO:0000313" key="1">
    <source>
        <dbReference type="EMBL" id="KAI5335076.1"/>
    </source>
</evidence>
<name>A0AAD4Z747_PRUDU</name>
<dbReference type="AlphaFoldDB" id="A0AAD4Z747"/>
<comment type="caution">
    <text evidence="1">The sequence shown here is derived from an EMBL/GenBank/DDBJ whole genome shotgun (WGS) entry which is preliminary data.</text>
</comment>
<dbReference type="Proteomes" id="UP001054821">
    <property type="component" value="Chromosome 4"/>
</dbReference>
<protein>
    <submittedName>
        <fullName evidence="1">Uncharacterized protein</fullName>
    </submittedName>
</protein>
<accession>A0AAD4Z747</accession>
<sequence length="98" mass="11519">MKGMIRFGVHNVFHVSMLRKYVNDASHVINYGTVEVNEDVTHVETPLRILDKMNKKLRTTQVDLVNVLWSHHEKGDVSRELESEMRKKYPHLFVEEMG</sequence>
<evidence type="ECO:0000313" key="2">
    <source>
        <dbReference type="Proteomes" id="UP001054821"/>
    </source>
</evidence>
<dbReference type="EMBL" id="JAJFAZ020000004">
    <property type="protein sequence ID" value="KAI5335076.1"/>
    <property type="molecule type" value="Genomic_DNA"/>
</dbReference>
<proteinExistence type="predicted"/>
<dbReference type="PANTHER" id="PTHR46148">
    <property type="entry name" value="CHROMO DOMAIN-CONTAINING PROTEIN"/>
    <property type="match status" value="1"/>
</dbReference>
<reference evidence="1 2" key="1">
    <citation type="journal article" date="2022" name="G3 (Bethesda)">
        <title>Whole-genome sequence and methylome profiling of the almond [Prunus dulcis (Mill.) D.A. Webb] cultivar 'Nonpareil'.</title>
        <authorList>
            <person name="D'Amico-Willman K.M."/>
            <person name="Ouma W.Z."/>
            <person name="Meulia T."/>
            <person name="Sideli G.M."/>
            <person name="Gradziel T.M."/>
            <person name="Fresnedo-Ramirez J."/>
        </authorList>
    </citation>
    <scope>NUCLEOTIDE SEQUENCE [LARGE SCALE GENOMIC DNA]</scope>
    <source>
        <strain evidence="1">Clone GOH B32 T37-40</strain>
    </source>
</reference>
<dbReference type="PANTHER" id="PTHR46148:SF57">
    <property type="entry name" value="OS12G0499874 PROTEIN"/>
    <property type="match status" value="1"/>
</dbReference>
<gene>
    <name evidence="1" type="ORF">L3X38_025209</name>
</gene>
<keyword evidence="2" id="KW-1185">Reference proteome</keyword>